<dbReference type="Proteomes" id="UP000079169">
    <property type="component" value="Unplaced"/>
</dbReference>
<dbReference type="PRINTS" id="PR00480">
    <property type="entry name" value="ASTACIN"/>
</dbReference>
<feature type="binding site" evidence="6">
    <location>
        <position position="254"/>
    </location>
    <ligand>
        <name>Zn(2+)</name>
        <dbReference type="ChEBI" id="CHEBI:29105"/>
        <note>catalytic</note>
    </ligand>
</feature>
<feature type="binding site" evidence="6">
    <location>
        <position position="264"/>
    </location>
    <ligand>
        <name>Zn(2+)</name>
        <dbReference type="ChEBI" id="CHEBI:29105"/>
        <note>catalytic</note>
    </ligand>
</feature>
<reference evidence="11 12" key="1">
    <citation type="submission" date="2025-04" db="UniProtKB">
        <authorList>
            <consortium name="RefSeq"/>
        </authorList>
    </citation>
    <scope>IDENTIFICATION</scope>
</reference>
<gene>
    <name evidence="11 12 13" type="primary">LOC103519610</name>
</gene>
<sequence>MYLKVIAIVSSLLSFLLLVFAIPSDGNFGKVHKSEFIGINNNDEHLTNEPSTNGNNNAGVREIFEQEDLSKGNTNTNAHQSENSEHGDTKTTNILPHALSAKYNGNITQEEIDGEVENARTGKRIALKTIYIDEILPDISDFDIMEGDILIPRERDSRNLVLYQAQLWPDKTVYYNFEDSEFTIYEKTLVENAIQDLRMHTCVRFVPRTNQDTYLRFRNTGFGCASPVGYFPIGTGIDIFLGGRVCFLKGKIQHEILHSLGFWHEHTRPDRDQFVRVLRENIGPGHEFNLERRPTGSVRTFGMPYDYGSIMHYSGIAFSKDGVSKTIVPLYPGAEDTMGQRDAMSRVDLAKLNRLYKCPKNYYQGFDIQGFYSTSGPIPDLGYLPTGSGWFYKIGGPSDDRKIMDKFFNNTIHFSKMKVGRDNSKIERIEIKSINVTYNHLPETHN</sequence>
<dbReference type="PANTHER" id="PTHR10127">
    <property type="entry name" value="DISCOIDIN, CUB, EGF, LAMININ , AND ZINC METALLOPROTEASE DOMAIN CONTAINING"/>
    <property type="match status" value="1"/>
</dbReference>
<accession>A0A3Q0JJA8</accession>
<feature type="disulfide bond" evidence="6">
    <location>
        <begin position="224"/>
        <end position="246"/>
    </location>
</feature>
<feature type="compositionally biased region" description="Polar residues" evidence="8">
    <location>
        <begin position="71"/>
        <end position="81"/>
    </location>
</feature>
<evidence type="ECO:0000256" key="8">
    <source>
        <dbReference type="SAM" id="MobiDB-lite"/>
    </source>
</evidence>
<feature type="domain" description="Peptidase M12A" evidence="9">
    <location>
        <begin position="159"/>
        <end position="359"/>
    </location>
</feature>
<comment type="caution">
    <text evidence="6">Lacks conserved residue(s) required for the propagation of feature annotation.</text>
</comment>
<dbReference type="CDD" id="cd04280">
    <property type="entry name" value="ZnMc_astacin_like"/>
    <property type="match status" value="1"/>
</dbReference>
<dbReference type="PROSITE" id="PS51864">
    <property type="entry name" value="ASTACIN"/>
    <property type="match status" value="1"/>
</dbReference>
<dbReference type="RefSeq" id="XP_026686860.1">
    <property type="nucleotide sequence ID" value="XM_026831059.1"/>
</dbReference>
<dbReference type="InterPro" id="IPR024079">
    <property type="entry name" value="MetalloPept_cat_dom_sf"/>
</dbReference>
<evidence type="ECO:0000313" key="13">
    <source>
        <dbReference type="RefSeq" id="XP_026686862.1"/>
    </source>
</evidence>
<dbReference type="InterPro" id="IPR001506">
    <property type="entry name" value="Peptidase_M12A"/>
</dbReference>
<feature type="region of interest" description="Disordered" evidence="8">
    <location>
        <begin position="71"/>
        <end position="91"/>
    </location>
</feature>
<dbReference type="RefSeq" id="XP_026686862.1">
    <property type="nucleotide sequence ID" value="XM_026831061.1"/>
</dbReference>
<evidence type="ECO:0000256" key="7">
    <source>
        <dbReference type="RuleBase" id="RU361183"/>
    </source>
</evidence>
<keyword evidence="3 6" id="KW-0378">Hydrolase</keyword>
<dbReference type="KEGG" id="dci:103519610"/>
<evidence type="ECO:0000256" key="5">
    <source>
        <dbReference type="ARBA" id="ARBA00023049"/>
    </source>
</evidence>
<protein>
    <recommendedName>
        <fullName evidence="7">Metalloendopeptidase</fullName>
        <ecNumber evidence="7">3.4.24.-</ecNumber>
    </recommendedName>
</protein>
<evidence type="ECO:0000313" key="12">
    <source>
        <dbReference type="RefSeq" id="XP_026686860.1"/>
    </source>
</evidence>
<keyword evidence="7" id="KW-0732">Signal</keyword>
<dbReference type="Pfam" id="PF01400">
    <property type="entry name" value="Astacin"/>
    <property type="match status" value="1"/>
</dbReference>
<dbReference type="SUPFAM" id="SSF55486">
    <property type="entry name" value="Metalloproteases ('zincins'), catalytic domain"/>
    <property type="match status" value="1"/>
</dbReference>
<keyword evidence="1 6" id="KW-0645">Protease</keyword>
<evidence type="ECO:0000313" key="11">
    <source>
        <dbReference type="RefSeq" id="XP_026686859.1"/>
    </source>
</evidence>
<feature type="chain" id="PRO_5044516001" description="Metalloendopeptidase" evidence="7">
    <location>
        <begin position="22"/>
        <end position="446"/>
    </location>
</feature>
<dbReference type="Gene3D" id="3.40.390.10">
    <property type="entry name" value="Collagenase (Catalytic Domain)"/>
    <property type="match status" value="1"/>
</dbReference>
<dbReference type="SMART" id="SM00235">
    <property type="entry name" value="ZnMc"/>
    <property type="match status" value="1"/>
</dbReference>
<dbReference type="InterPro" id="IPR006026">
    <property type="entry name" value="Peptidase_Metallo"/>
</dbReference>
<dbReference type="PANTHER" id="PTHR10127:SF780">
    <property type="entry name" value="METALLOENDOPEPTIDASE"/>
    <property type="match status" value="1"/>
</dbReference>
<evidence type="ECO:0000259" key="9">
    <source>
        <dbReference type="PROSITE" id="PS51864"/>
    </source>
</evidence>
<dbReference type="GO" id="GO:0008270">
    <property type="term" value="F:zinc ion binding"/>
    <property type="evidence" value="ECO:0007669"/>
    <property type="project" value="UniProtKB-UniRule"/>
</dbReference>
<evidence type="ECO:0000256" key="3">
    <source>
        <dbReference type="ARBA" id="ARBA00022801"/>
    </source>
</evidence>
<evidence type="ECO:0000256" key="2">
    <source>
        <dbReference type="ARBA" id="ARBA00022723"/>
    </source>
</evidence>
<dbReference type="GO" id="GO:0006508">
    <property type="term" value="P:proteolysis"/>
    <property type="evidence" value="ECO:0007669"/>
    <property type="project" value="UniProtKB-KW"/>
</dbReference>
<organism evidence="10 12">
    <name type="scientific">Diaphorina citri</name>
    <name type="common">Asian citrus psyllid</name>
    <dbReference type="NCBI Taxonomy" id="121845"/>
    <lineage>
        <taxon>Eukaryota</taxon>
        <taxon>Metazoa</taxon>
        <taxon>Ecdysozoa</taxon>
        <taxon>Arthropoda</taxon>
        <taxon>Hexapoda</taxon>
        <taxon>Insecta</taxon>
        <taxon>Pterygota</taxon>
        <taxon>Neoptera</taxon>
        <taxon>Paraneoptera</taxon>
        <taxon>Hemiptera</taxon>
        <taxon>Sternorrhyncha</taxon>
        <taxon>Psylloidea</taxon>
        <taxon>Psyllidae</taxon>
        <taxon>Diaphorininae</taxon>
        <taxon>Diaphorina</taxon>
    </lineage>
</organism>
<keyword evidence="10" id="KW-1185">Reference proteome</keyword>
<dbReference type="AlphaFoldDB" id="A0A3Q0JJA8"/>
<evidence type="ECO:0000256" key="4">
    <source>
        <dbReference type="ARBA" id="ARBA00022833"/>
    </source>
</evidence>
<feature type="signal peptide" evidence="7">
    <location>
        <begin position="1"/>
        <end position="21"/>
    </location>
</feature>
<name>A0A3Q0JJA8_DIACI</name>
<comment type="cofactor">
    <cofactor evidence="6 7">
        <name>Zn(2+)</name>
        <dbReference type="ChEBI" id="CHEBI:29105"/>
    </cofactor>
    <text evidence="6 7">Binds 1 zinc ion per subunit.</text>
</comment>
<evidence type="ECO:0000256" key="6">
    <source>
        <dbReference type="PROSITE-ProRule" id="PRU01211"/>
    </source>
</evidence>
<dbReference type="EC" id="3.4.24.-" evidence="7"/>
<feature type="active site" evidence="6">
    <location>
        <position position="255"/>
    </location>
</feature>
<keyword evidence="2 6" id="KW-0479">Metal-binding</keyword>
<evidence type="ECO:0000313" key="10">
    <source>
        <dbReference type="Proteomes" id="UP000079169"/>
    </source>
</evidence>
<dbReference type="InterPro" id="IPR034035">
    <property type="entry name" value="Astacin-like_dom"/>
</dbReference>
<dbReference type="GeneID" id="103519610"/>
<evidence type="ECO:0000256" key="1">
    <source>
        <dbReference type="ARBA" id="ARBA00022670"/>
    </source>
</evidence>
<keyword evidence="4 6" id="KW-0862">Zinc</keyword>
<proteinExistence type="predicted"/>
<dbReference type="RefSeq" id="XP_026686859.1">
    <property type="nucleotide sequence ID" value="XM_026831058.1"/>
</dbReference>
<keyword evidence="5 6" id="KW-0482">Metalloprotease</keyword>
<dbReference type="GO" id="GO:0004222">
    <property type="term" value="F:metalloendopeptidase activity"/>
    <property type="evidence" value="ECO:0007669"/>
    <property type="project" value="UniProtKB-UniRule"/>
</dbReference>
<feature type="binding site" evidence="6">
    <location>
        <position position="258"/>
    </location>
    <ligand>
        <name>Zn(2+)</name>
        <dbReference type="ChEBI" id="CHEBI:29105"/>
        <note>catalytic</note>
    </ligand>
</feature>
<keyword evidence="6" id="KW-1015">Disulfide bond</keyword>